<reference evidence="1" key="1">
    <citation type="journal article" date="2020" name="Nature">
        <title>Giant virus diversity and host interactions through global metagenomics.</title>
        <authorList>
            <person name="Schulz F."/>
            <person name="Roux S."/>
            <person name="Paez-Espino D."/>
            <person name="Jungbluth S."/>
            <person name="Walsh D.A."/>
            <person name="Denef V.J."/>
            <person name="McMahon K.D."/>
            <person name="Konstantinidis K.T."/>
            <person name="Eloe-Fadrosh E.A."/>
            <person name="Kyrpides N.C."/>
            <person name="Woyke T."/>
        </authorList>
    </citation>
    <scope>NUCLEOTIDE SEQUENCE</scope>
    <source>
        <strain evidence="1">GVMAG-M-3300023174-131</strain>
    </source>
</reference>
<accession>A0A6C0DBH6</accession>
<name>A0A6C0DBH6_9ZZZZ</name>
<dbReference type="AlphaFoldDB" id="A0A6C0DBH6"/>
<sequence>MTVFDDIIKQYKQKSSYRPTETNYRSSNDYAWNTINRLPSQLQNNGNTTTSGSVAYGVHQIMMYNSSNMQIINR</sequence>
<dbReference type="EMBL" id="MN739565">
    <property type="protein sequence ID" value="QHT13289.1"/>
    <property type="molecule type" value="Genomic_DNA"/>
</dbReference>
<organism evidence="1">
    <name type="scientific">viral metagenome</name>
    <dbReference type="NCBI Taxonomy" id="1070528"/>
    <lineage>
        <taxon>unclassified sequences</taxon>
        <taxon>metagenomes</taxon>
        <taxon>organismal metagenomes</taxon>
    </lineage>
</organism>
<evidence type="ECO:0000313" key="1">
    <source>
        <dbReference type="EMBL" id="QHT13289.1"/>
    </source>
</evidence>
<proteinExistence type="predicted"/>
<protein>
    <submittedName>
        <fullName evidence="1">Uncharacterized protein</fullName>
    </submittedName>
</protein>